<accession>A0A558ALH3</accession>
<feature type="domain" description="Mannosylglycerate hydrolase MGH1-like glycoside hydrolase" evidence="2">
    <location>
        <begin position="367"/>
        <end position="586"/>
    </location>
</feature>
<feature type="domain" description="Putative glycogen debranching enzyme N-terminal" evidence="1">
    <location>
        <begin position="9"/>
        <end position="190"/>
    </location>
</feature>
<dbReference type="InterPro" id="IPR032856">
    <property type="entry name" value="GDE_N_bis"/>
</dbReference>
<dbReference type="SUPFAM" id="SSF48208">
    <property type="entry name" value="Six-hairpin glycosidases"/>
    <property type="match status" value="1"/>
</dbReference>
<comment type="caution">
    <text evidence="3">The sequence shown here is derived from an EMBL/GenBank/DDBJ whole genome shotgun (WGS) entry which is preliminary data.</text>
</comment>
<dbReference type="InterPro" id="IPR012341">
    <property type="entry name" value="6hp_glycosidase-like_sf"/>
</dbReference>
<dbReference type="AlphaFoldDB" id="A0A558ALH3"/>
<name>A0A558ALH3_9PSEU</name>
<dbReference type="Pfam" id="PF22422">
    <property type="entry name" value="MGH1-like_GH"/>
    <property type="match status" value="1"/>
</dbReference>
<dbReference type="InterPro" id="IPR054491">
    <property type="entry name" value="MGH1-like_GH"/>
</dbReference>
<dbReference type="Pfam" id="PF14742">
    <property type="entry name" value="GDE_N_bis"/>
    <property type="match status" value="1"/>
</dbReference>
<protein>
    <submittedName>
        <fullName evidence="3">Amylo-alpha-1,6-glucosidase</fullName>
    </submittedName>
</protein>
<dbReference type="Gene3D" id="1.50.10.10">
    <property type="match status" value="1"/>
</dbReference>
<keyword evidence="4" id="KW-1185">Reference proteome</keyword>
<dbReference type="InterPro" id="IPR008928">
    <property type="entry name" value="6-hairpin_glycosidase_sf"/>
</dbReference>
<reference evidence="3 4" key="1">
    <citation type="submission" date="2019-07" db="EMBL/GenBank/DDBJ databases">
        <title>New species of Amycolatopsis and Streptomyces.</title>
        <authorList>
            <person name="Duangmal K."/>
            <person name="Teo W.F.A."/>
            <person name="Lipun K."/>
        </authorList>
    </citation>
    <scope>NUCLEOTIDE SEQUENCE [LARGE SCALE GENOMIC DNA]</scope>
    <source>
        <strain evidence="3 4">JCM 30562</strain>
    </source>
</reference>
<evidence type="ECO:0000313" key="4">
    <source>
        <dbReference type="Proteomes" id="UP000318578"/>
    </source>
</evidence>
<dbReference type="GO" id="GO:0005975">
    <property type="term" value="P:carbohydrate metabolic process"/>
    <property type="evidence" value="ECO:0007669"/>
    <property type="project" value="InterPro"/>
</dbReference>
<gene>
    <name evidence="3" type="ORF">FNH06_03765</name>
</gene>
<sequence>MPAPGTVTLIEGATFCLSSLSGDIVPGRAEGLFVADTRIVSGWRLEIDGVPVEPLTTVEDERFRVTFVGRTPPRSGFGDSTMMVLRRRYAGAGMRDDVVLRNLGREPAGVVVTVAVEVDFADLFEVKEGRVRSHIGASVDVLPGFLCYSQSQGADTRRVRISATADPLITPGLLTFHAVVPAHGEWSTCLAVQAAIGDRPVPPRYRCGEPVEHTEPARRLRAWRLASPAASTSDPALARALTTSSEDLGALQIEDPEHPDWRVVAAGAPWFMALFGRDSLLTSWATLPIDQQLALGTLKTLARYQGTKVDPLTEEQPGRILHEVRLGRESDLPVGHGRAYYGTADATPLFVALLGELHRWGLPGNELRELLPAADRALEWIERYGDADGDGFVEYQRATDRGLVNQGWKDSFDGVNDSTGRLAEAPIALAEVQAYVYAAYQARASIAAALGDATTATACEGKAAAVKAAFNERFWLPGQGWFAMALGRDKRPVDALASNMGHCLWCGIVDEDKAASVAKHLLSPPMWSGYGVRTLATTMPLYNPISYHNGSVWPHDSSIVAAGLMRYGYVEEAQRIALGLLDAAEHFGGRLPELFCGFDRTEFRRPVPYPTSCSPQAWAAAAPVSLVRTLLRFQPDLPNGRITLDPAVPERMLPLRVANVPLGEARLAVEVRADGWQVDGLPDGITVAR</sequence>
<dbReference type="Proteomes" id="UP000318578">
    <property type="component" value="Unassembled WGS sequence"/>
</dbReference>
<organism evidence="3 4">
    <name type="scientific">Amycolatopsis acidiphila</name>
    <dbReference type="NCBI Taxonomy" id="715473"/>
    <lineage>
        <taxon>Bacteria</taxon>
        <taxon>Bacillati</taxon>
        <taxon>Actinomycetota</taxon>
        <taxon>Actinomycetes</taxon>
        <taxon>Pseudonocardiales</taxon>
        <taxon>Pseudonocardiaceae</taxon>
        <taxon>Amycolatopsis</taxon>
    </lineage>
</organism>
<dbReference type="EMBL" id="VJZA01000004">
    <property type="protein sequence ID" value="TVT25112.1"/>
    <property type="molecule type" value="Genomic_DNA"/>
</dbReference>
<evidence type="ECO:0000259" key="1">
    <source>
        <dbReference type="Pfam" id="PF14742"/>
    </source>
</evidence>
<proteinExistence type="predicted"/>
<dbReference type="OrthoDB" id="9759959at2"/>
<evidence type="ECO:0000313" key="3">
    <source>
        <dbReference type="EMBL" id="TVT25112.1"/>
    </source>
</evidence>
<evidence type="ECO:0000259" key="2">
    <source>
        <dbReference type="Pfam" id="PF22422"/>
    </source>
</evidence>